<dbReference type="EMBL" id="QTSX02001427">
    <property type="protein sequence ID" value="KAJ9082616.1"/>
    <property type="molecule type" value="Genomic_DNA"/>
</dbReference>
<protein>
    <submittedName>
        <fullName evidence="1">Uncharacterized protein</fullName>
    </submittedName>
</protein>
<evidence type="ECO:0000313" key="2">
    <source>
        <dbReference type="Proteomes" id="UP001165960"/>
    </source>
</evidence>
<evidence type="ECO:0000313" key="1">
    <source>
        <dbReference type="EMBL" id="KAJ9082616.1"/>
    </source>
</evidence>
<gene>
    <name evidence="1" type="ORF">DSO57_1002989</name>
</gene>
<feature type="non-terminal residue" evidence="1">
    <location>
        <position position="1"/>
    </location>
</feature>
<organism evidence="1 2">
    <name type="scientific">Entomophthora muscae</name>
    <dbReference type="NCBI Taxonomy" id="34485"/>
    <lineage>
        <taxon>Eukaryota</taxon>
        <taxon>Fungi</taxon>
        <taxon>Fungi incertae sedis</taxon>
        <taxon>Zoopagomycota</taxon>
        <taxon>Entomophthoromycotina</taxon>
        <taxon>Entomophthoromycetes</taxon>
        <taxon>Entomophthorales</taxon>
        <taxon>Entomophthoraceae</taxon>
        <taxon>Entomophthora</taxon>
    </lineage>
</organism>
<comment type="caution">
    <text evidence="1">The sequence shown here is derived from an EMBL/GenBank/DDBJ whole genome shotgun (WGS) entry which is preliminary data.</text>
</comment>
<reference evidence="1" key="1">
    <citation type="submission" date="2022-04" db="EMBL/GenBank/DDBJ databases">
        <title>Genome of the entomopathogenic fungus Entomophthora muscae.</title>
        <authorList>
            <person name="Elya C."/>
            <person name="Lovett B.R."/>
            <person name="Lee E."/>
            <person name="Macias A.M."/>
            <person name="Hajek A.E."/>
            <person name="De Bivort B.L."/>
            <person name="Kasson M.T."/>
            <person name="De Fine Licht H.H."/>
            <person name="Stajich J.E."/>
        </authorList>
    </citation>
    <scope>NUCLEOTIDE SEQUENCE</scope>
    <source>
        <strain evidence="1">Berkeley</strain>
    </source>
</reference>
<sequence length="154" mass="16536">DCQALAKVQSPTTLLASSSNKEPSQFYALLPVKLGSPKSPQEIKTLLDTGAMGNFISSSLTHQLGLQEGTSAWVTLANKLCIQVTRIEGTLGFKVGENQFNLMVSSLSNLAFPLILGFPWAKTSKAVLNLDTMSLSTQKEEVTSSVPFEKTGNE</sequence>
<proteinExistence type="predicted"/>
<name>A0ACC2U7U7_9FUNG</name>
<dbReference type="Proteomes" id="UP001165960">
    <property type="component" value="Unassembled WGS sequence"/>
</dbReference>
<accession>A0ACC2U7U7</accession>
<keyword evidence="2" id="KW-1185">Reference proteome</keyword>